<gene>
    <name evidence="2" type="ORF">SBAD_LOCUS9495</name>
</gene>
<organism evidence="4">
    <name type="scientific">Soboliphyme baturini</name>
    <dbReference type="NCBI Taxonomy" id="241478"/>
    <lineage>
        <taxon>Eukaryota</taxon>
        <taxon>Metazoa</taxon>
        <taxon>Ecdysozoa</taxon>
        <taxon>Nematoda</taxon>
        <taxon>Enoplea</taxon>
        <taxon>Dorylaimia</taxon>
        <taxon>Dioctophymatida</taxon>
        <taxon>Dioctophymatoidea</taxon>
        <taxon>Soboliphymatidae</taxon>
        <taxon>Soboliphyme</taxon>
    </lineage>
</organism>
<name>A0A183J0U7_9BILA</name>
<feature type="transmembrane region" description="Helical" evidence="1">
    <location>
        <begin position="101"/>
        <end position="125"/>
    </location>
</feature>
<keyword evidence="1" id="KW-0472">Membrane</keyword>
<feature type="transmembrane region" description="Helical" evidence="1">
    <location>
        <begin position="132"/>
        <end position="153"/>
    </location>
</feature>
<dbReference type="WBParaSite" id="SBAD_0000984301-mRNA-1">
    <property type="protein sequence ID" value="SBAD_0000984301-mRNA-1"/>
    <property type="gene ID" value="SBAD_0000984301"/>
</dbReference>
<dbReference type="AlphaFoldDB" id="A0A183J0U7"/>
<evidence type="ECO:0000256" key="1">
    <source>
        <dbReference type="SAM" id="Phobius"/>
    </source>
</evidence>
<keyword evidence="1" id="KW-1133">Transmembrane helix</keyword>
<evidence type="ECO:0000313" key="4">
    <source>
        <dbReference type="WBParaSite" id="SBAD_0000984301-mRNA-1"/>
    </source>
</evidence>
<reference evidence="4" key="1">
    <citation type="submission" date="2016-06" db="UniProtKB">
        <authorList>
            <consortium name="WormBaseParasite"/>
        </authorList>
    </citation>
    <scope>IDENTIFICATION</scope>
</reference>
<feature type="transmembrane region" description="Helical" evidence="1">
    <location>
        <begin position="209"/>
        <end position="229"/>
    </location>
</feature>
<keyword evidence="3" id="KW-1185">Reference proteome</keyword>
<dbReference type="EMBL" id="UZAM01012787">
    <property type="protein sequence ID" value="VDP23471.1"/>
    <property type="molecule type" value="Genomic_DNA"/>
</dbReference>
<proteinExistence type="predicted"/>
<evidence type="ECO:0000313" key="3">
    <source>
        <dbReference type="Proteomes" id="UP000270296"/>
    </source>
</evidence>
<protein>
    <submittedName>
        <fullName evidence="4">Transmembrane protein</fullName>
    </submittedName>
</protein>
<dbReference type="PROSITE" id="PS51257">
    <property type="entry name" value="PROKAR_LIPOPROTEIN"/>
    <property type="match status" value="1"/>
</dbReference>
<sequence>MCRRCPSTHSLLMDQSTMVVSRVLLATAILLSCFSALLLIAPAEVCHPQYCVDKELRSSLEAIDQSSVECRLVSLKNIACERRDVRPSASDDQFCFKLPEVLWSGICLISLTAFLCIHLTTMAVATNSSYQYAMLWILEALELSLALFALSLLDRLHSKWYYRTRFGRQSVSDVEQNSGQSKTQPGQSTDAIDWQTAGLQPIPNIPEQWFVAYVCSMIVLFVLVVNACIQPRKRDRLESHAQPRSNEPYCRESDTIDAVQTIEMQTTHEEPPPKYHTLFPESFGPFAASSVNSSDRQPKF</sequence>
<keyword evidence="1" id="KW-0812">Transmembrane</keyword>
<dbReference type="Proteomes" id="UP000270296">
    <property type="component" value="Unassembled WGS sequence"/>
</dbReference>
<accession>A0A183J0U7</accession>
<evidence type="ECO:0000313" key="2">
    <source>
        <dbReference type="EMBL" id="VDP23471.1"/>
    </source>
</evidence>
<reference evidence="2 3" key="2">
    <citation type="submission" date="2018-11" db="EMBL/GenBank/DDBJ databases">
        <authorList>
            <consortium name="Pathogen Informatics"/>
        </authorList>
    </citation>
    <scope>NUCLEOTIDE SEQUENCE [LARGE SCALE GENOMIC DNA]</scope>
</reference>